<comment type="similarity">
    <text evidence="1">Belongs to the RRM CPSF6/7 family.</text>
</comment>
<name>A0A1Y3AN03_EURMA</name>
<dbReference type="Gene3D" id="3.30.70.330">
    <property type="match status" value="1"/>
</dbReference>
<evidence type="ECO:0000313" key="6">
    <source>
        <dbReference type="Proteomes" id="UP000194236"/>
    </source>
</evidence>
<dbReference type="AlphaFoldDB" id="A0A1Y3AN03"/>
<comment type="caution">
    <text evidence="5">The sequence shown here is derived from an EMBL/GenBank/DDBJ whole genome shotgun (WGS) entry which is preliminary data.</text>
</comment>
<protein>
    <submittedName>
        <fullName evidence="5">Cleavage and polyadenylation specificity factor-like protein</fullName>
    </submittedName>
</protein>
<dbReference type="PROSITE" id="PS50102">
    <property type="entry name" value="RRM"/>
    <property type="match status" value="1"/>
</dbReference>
<evidence type="ECO:0000256" key="2">
    <source>
        <dbReference type="ARBA" id="ARBA00022884"/>
    </source>
</evidence>
<dbReference type="InterPro" id="IPR034772">
    <property type="entry name" value="CPSF6/7"/>
</dbReference>
<dbReference type="GO" id="GO:0005634">
    <property type="term" value="C:nucleus"/>
    <property type="evidence" value="ECO:0007669"/>
    <property type="project" value="UniProtKB-SubCell"/>
</dbReference>
<reference evidence="5 6" key="1">
    <citation type="submission" date="2017-03" db="EMBL/GenBank/DDBJ databases">
        <title>Genome Survey of Euroglyphus maynei.</title>
        <authorList>
            <person name="Arlian L.G."/>
            <person name="Morgan M.S."/>
            <person name="Rider S.D."/>
        </authorList>
    </citation>
    <scope>NUCLEOTIDE SEQUENCE [LARGE SCALE GENOMIC DNA]</scope>
    <source>
        <strain evidence="5">Arlian Lab</strain>
        <tissue evidence="5">Whole body</tissue>
    </source>
</reference>
<dbReference type="EMBL" id="MUJZ01070786">
    <property type="protein sequence ID" value="OTF69397.1"/>
    <property type="molecule type" value="Genomic_DNA"/>
</dbReference>
<evidence type="ECO:0000259" key="4">
    <source>
        <dbReference type="PROSITE" id="PS50102"/>
    </source>
</evidence>
<keyword evidence="6" id="KW-1185">Reference proteome</keyword>
<dbReference type="InterPro" id="IPR012677">
    <property type="entry name" value="Nucleotide-bd_a/b_plait_sf"/>
</dbReference>
<evidence type="ECO:0000313" key="5">
    <source>
        <dbReference type="EMBL" id="OTF69397.1"/>
    </source>
</evidence>
<dbReference type="PANTHER" id="PTHR23204">
    <property type="entry name" value="CLEAVAGE AND POLYADENYLATION SPECIFIC FACTOR"/>
    <property type="match status" value="1"/>
</dbReference>
<evidence type="ECO:0000256" key="3">
    <source>
        <dbReference type="PROSITE-ProRule" id="PRU00176"/>
    </source>
</evidence>
<dbReference type="OrthoDB" id="10065185at2759"/>
<dbReference type="GO" id="GO:0003723">
    <property type="term" value="F:RNA binding"/>
    <property type="evidence" value="ECO:0007669"/>
    <property type="project" value="UniProtKB-UniRule"/>
</dbReference>
<feature type="domain" description="RRM" evidence="4">
    <location>
        <begin position="8"/>
        <end position="78"/>
    </location>
</feature>
<sequence>MASDGPELDLYADDIGDELTQWTTDEDVIKSLSSINVNDVTEVKFFENRANGQSKGFCTVYFQSEQSVRTALEKLKQT</sequence>
<dbReference type="SUPFAM" id="SSF54928">
    <property type="entry name" value="RNA-binding domain, RBD"/>
    <property type="match status" value="1"/>
</dbReference>
<proteinExistence type="inferred from homology"/>
<dbReference type="Proteomes" id="UP000194236">
    <property type="component" value="Unassembled WGS sequence"/>
</dbReference>
<organism evidence="5 6">
    <name type="scientific">Euroglyphus maynei</name>
    <name type="common">Mayne's house dust mite</name>
    <dbReference type="NCBI Taxonomy" id="6958"/>
    <lineage>
        <taxon>Eukaryota</taxon>
        <taxon>Metazoa</taxon>
        <taxon>Ecdysozoa</taxon>
        <taxon>Arthropoda</taxon>
        <taxon>Chelicerata</taxon>
        <taxon>Arachnida</taxon>
        <taxon>Acari</taxon>
        <taxon>Acariformes</taxon>
        <taxon>Sarcoptiformes</taxon>
        <taxon>Astigmata</taxon>
        <taxon>Psoroptidia</taxon>
        <taxon>Analgoidea</taxon>
        <taxon>Pyroglyphidae</taxon>
        <taxon>Pyroglyphinae</taxon>
        <taxon>Euroglyphus</taxon>
    </lineage>
</organism>
<dbReference type="InterPro" id="IPR000504">
    <property type="entry name" value="RRM_dom"/>
</dbReference>
<dbReference type="InterPro" id="IPR035979">
    <property type="entry name" value="RBD_domain_sf"/>
</dbReference>
<gene>
    <name evidence="5" type="ORF">BLA29_001155</name>
</gene>
<dbReference type="Pfam" id="PF00076">
    <property type="entry name" value="RRM_1"/>
    <property type="match status" value="1"/>
</dbReference>
<dbReference type="GO" id="GO:0006397">
    <property type="term" value="P:mRNA processing"/>
    <property type="evidence" value="ECO:0007669"/>
    <property type="project" value="UniProtKB-KW"/>
</dbReference>
<accession>A0A1Y3AN03</accession>
<keyword evidence="2 3" id="KW-0694">RNA-binding</keyword>
<evidence type="ECO:0000256" key="1">
    <source>
        <dbReference type="ARBA" id="ARBA00006265"/>
    </source>
</evidence>